<comment type="similarity">
    <text evidence="1">Belongs to the arrestin family.</text>
</comment>
<evidence type="ECO:0000256" key="2">
    <source>
        <dbReference type="ARBA" id="ARBA00022606"/>
    </source>
</evidence>
<reference evidence="6 8" key="1">
    <citation type="journal article" date="2017" name="BMC Biol.">
        <title>Genomic innovations, transcriptional plasticity and gene loss underlying the evolution and divergence of two highly polyphagous and invasive Helicoverpa pest species.</title>
        <authorList>
            <person name="Pearce S.L."/>
            <person name="Clarke D.F."/>
            <person name="East P.D."/>
            <person name="Elfekih S."/>
            <person name="Gordon K.H."/>
            <person name="Jermiin L.S."/>
            <person name="McGaughran A."/>
            <person name="Oakeshott J.G."/>
            <person name="Papanikolaou A."/>
            <person name="Perera O.P."/>
            <person name="Rane R.V."/>
            <person name="Richards S."/>
            <person name="Tay W.T."/>
            <person name="Walsh T.K."/>
            <person name="Anderson A."/>
            <person name="Anderson C.J."/>
            <person name="Asgari S."/>
            <person name="Board P.G."/>
            <person name="Bretschneider A."/>
            <person name="Campbell P.M."/>
            <person name="Chertemps T."/>
            <person name="Christeller J.T."/>
            <person name="Coppin C.W."/>
            <person name="Downes S.J."/>
            <person name="Duan G."/>
            <person name="Farnsworth C.A."/>
            <person name="Good R.T."/>
            <person name="Han L.B."/>
            <person name="Han Y.C."/>
            <person name="Hatje K."/>
            <person name="Horne I."/>
            <person name="Huang Y.P."/>
            <person name="Hughes D.S."/>
            <person name="Jacquin-Joly E."/>
            <person name="James W."/>
            <person name="Jhangiani S."/>
            <person name="Kollmar M."/>
            <person name="Kuwar S.S."/>
            <person name="Li S."/>
            <person name="Liu N.Y."/>
            <person name="Maibeche M.T."/>
            <person name="Miller J.R."/>
            <person name="Montagne N."/>
            <person name="Perry T."/>
            <person name="Qu J."/>
            <person name="Song S.V."/>
            <person name="Sutton G.G."/>
            <person name="Vogel H."/>
            <person name="Walenz B.P."/>
            <person name="Xu W."/>
            <person name="Zhang H.J."/>
            <person name="Zou Z."/>
            <person name="Batterham P."/>
            <person name="Edwards O.R."/>
            <person name="Feyereisen R."/>
            <person name="Gibbs R.A."/>
            <person name="Heckel D.G."/>
            <person name="McGrath A."/>
            <person name="Robin C."/>
            <person name="Scherer S.E."/>
            <person name="Worley K.C."/>
            <person name="Wu Y.D."/>
        </authorList>
    </citation>
    <scope>NUCLEOTIDE SEQUENCE [LARGE SCALE GENOMIC DNA]</scope>
    <source>
        <strain evidence="6">Harm_GR_Male_#8</strain>
        <tissue evidence="6">Whole organism</tissue>
    </source>
</reference>
<dbReference type="InterPro" id="IPR011021">
    <property type="entry name" value="Arrestin-like_N"/>
</dbReference>
<sequence>MGIFCQINLFKPPDGAFYSGEAVSGMIKYGLDEPMEIDRITVSLKGAGDLKMTERTNKRNRRHTFGASEVYVDTDEVMQEGKIKVPAGSYELLFNFRLPQNVPPSIEYNKHIPRYAVSCKIKYYVRIKFDRPGWFTFAKHFRKEITVASTIKPRLSMEPVMYGQRSTLIQLFKSKPSTVIMKANVLNSVIPNGGKVTIESEIQNDTNISIKTVEIKMMEMYTFKATGHTDVKVYEDVPSCECKTAPIRAGATQNLPVDIVVPSDRVSLDNSKIVSRDYIVRITSVLPLPHRNVVLDIPVQIGDNVQRQEVVDLPPSYWEAMGEVDKDDDESDGEAAGDGKKGGKKEAKP</sequence>
<reference evidence="6" key="2">
    <citation type="submission" date="2017-05" db="EMBL/GenBank/DDBJ databases">
        <authorList>
            <person name="Song R."/>
            <person name="Chenine A.L."/>
            <person name="Ruprecht R.M."/>
        </authorList>
    </citation>
    <scope>NUCLEOTIDE SEQUENCE</scope>
    <source>
        <strain evidence="6">Harm_GR_Male_#8</strain>
        <tissue evidence="6">Whole organism</tissue>
    </source>
</reference>
<organism evidence="6 8">
    <name type="scientific">Helicoverpa armigera</name>
    <name type="common">Cotton bollworm</name>
    <name type="synonym">Heliothis armigera</name>
    <dbReference type="NCBI Taxonomy" id="29058"/>
    <lineage>
        <taxon>Eukaryota</taxon>
        <taxon>Metazoa</taxon>
        <taxon>Ecdysozoa</taxon>
        <taxon>Arthropoda</taxon>
        <taxon>Hexapoda</taxon>
        <taxon>Insecta</taxon>
        <taxon>Pterygota</taxon>
        <taxon>Neoptera</taxon>
        <taxon>Endopterygota</taxon>
        <taxon>Lepidoptera</taxon>
        <taxon>Glossata</taxon>
        <taxon>Ditrysia</taxon>
        <taxon>Noctuoidea</taxon>
        <taxon>Noctuidae</taxon>
        <taxon>Heliothinae</taxon>
        <taxon>Helicoverpa</taxon>
    </lineage>
</organism>
<dbReference type="PANTHER" id="PTHR11188:SF176">
    <property type="entry name" value="ARRESTIN DOMAIN-CONTAINING PROTEIN 1"/>
    <property type="match status" value="1"/>
</dbReference>
<name>A0A2W1BAV6_HELAM</name>
<evidence type="ECO:0000259" key="4">
    <source>
        <dbReference type="Pfam" id="PF00339"/>
    </source>
</evidence>
<dbReference type="PANTHER" id="PTHR11188">
    <property type="entry name" value="ARRESTIN DOMAIN CONTAINING PROTEIN"/>
    <property type="match status" value="1"/>
</dbReference>
<keyword evidence="2" id="KW-0716">Sensory transduction</keyword>
<evidence type="ECO:0008006" key="9">
    <source>
        <dbReference type="Google" id="ProtNLM"/>
    </source>
</evidence>
<dbReference type="Pfam" id="PF02752">
    <property type="entry name" value="Arrestin_C"/>
    <property type="match status" value="1"/>
</dbReference>
<feature type="domain" description="Arrestin-like N-terminal" evidence="4">
    <location>
        <begin position="10"/>
        <end position="151"/>
    </location>
</feature>
<evidence type="ECO:0000256" key="3">
    <source>
        <dbReference type="SAM" id="MobiDB-lite"/>
    </source>
</evidence>
<evidence type="ECO:0000313" key="8">
    <source>
        <dbReference type="Proteomes" id="UP000249218"/>
    </source>
</evidence>
<feature type="compositionally biased region" description="Acidic residues" evidence="3">
    <location>
        <begin position="325"/>
        <end position="335"/>
    </location>
</feature>
<gene>
    <name evidence="6" type="primary">HaOG215684</name>
    <name evidence="7" type="synonym">HaOG212892</name>
    <name evidence="7" type="ORF">B5X24_HaOG212892</name>
    <name evidence="6" type="ORF">B5X24_HaOG215684</name>
</gene>
<dbReference type="EMBL" id="KZ150556">
    <property type="protein sequence ID" value="PZC70547.1"/>
    <property type="molecule type" value="Genomic_DNA"/>
</dbReference>
<evidence type="ECO:0000256" key="1">
    <source>
        <dbReference type="ARBA" id="ARBA00005298"/>
    </source>
</evidence>
<feature type="compositionally biased region" description="Basic and acidic residues" evidence="3">
    <location>
        <begin position="337"/>
        <end position="349"/>
    </location>
</feature>
<dbReference type="Pfam" id="PF00339">
    <property type="entry name" value="Arrestin_N"/>
    <property type="match status" value="1"/>
</dbReference>
<protein>
    <recommendedName>
        <fullName evidence="9">Arrestin C-terminal-like domain-containing protein</fullName>
    </recommendedName>
</protein>
<dbReference type="GO" id="GO:0015031">
    <property type="term" value="P:protein transport"/>
    <property type="evidence" value="ECO:0007669"/>
    <property type="project" value="TreeGrafter"/>
</dbReference>
<feature type="region of interest" description="Disordered" evidence="3">
    <location>
        <begin position="316"/>
        <end position="349"/>
    </location>
</feature>
<accession>A0A2W1BAV6</accession>
<dbReference type="OrthoDB" id="2333384at2759"/>
<dbReference type="GO" id="GO:0005737">
    <property type="term" value="C:cytoplasm"/>
    <property type="evidence" value="ECO:0007669"/>
    <property type="project" value="TreeGrafter"/>
</dbReference>
<evidence type="ECO:0000259" key="5">
    <source>
        <dbReference type="Pfam" id="PF02752"/>
    </source>
</evidence>
<dbReference type="AlphaFoldDB" id="A0A2W1BAV6"/>
<dbReference type="InterPro" id="IPR014752">
    <property type="entry name" value="Arrestin-like_C"/>
</dbReference>
<dbReference type="SUPFAM" id="SSF81296">
    <property type="entry name" value="E set domains"/>
    <property type="match status" value="2"/>
</dbReference>
<evidence type="ECO:0000313" key="7">
    <source>
        <dbReference type="EMBL" id="PZC71603.1"/>
    </source>
</evidence>
<dbReference type="EMBL" id="KZ150287">
    <property type="protein sequence ID" value="PZC71603.1"/>
    <property type="molecule type" value="Genomic_DNA"/>
</dbReference>
<feature type="domain" description="Arrestin C-terminal-like" evidence="5">
    <location>
        <begin position="176"/>
        <end position="303"/>
    </location>
</feature>
<dbReference type="Gene3D" id="2.60.40.640">
    <property type="match status" value="2"/>
</dbReference>
<dbReference type="InterPro" id="IPR050357">
    <property type="entry name" value="Arrestin_domain-protein"/>
</dbReference>
<proteinExistence type="inferred from homology"/>
<keyword evidence="8" id="KW-1185">Reference proteome</keyword>
<dbReference type="Proteomes" id="UP000249218">
    <property type="component" value="Unassembled WGS sequence"/>
</dbReference>
<evidence type="ECO:0000313" key="6">
    <source>
        <dbReference type="EMBL" id="PZC70547.1"/>
    </source>
</evidence>
<dbReference type="InterPro" id="IPR011022">
    <property type="entry name" value="Arrestin_C-like"/>
</dbReference>
<dbReference type="InterPro" id="IPR014756">
    <property type="entry name" value="Ig_E-set"/>
</dbReference>